<name>A0ABM1EID8_PRICU</name>
<dbReference type="GeneID" id="106812572"/>
<dbReference type="Proteomes" id="UP000695022">
    <property type="component" value="Unplaced"/>
</dbReference>
<keyword evidence="8" id="KW-1185">Reference proteome</keyword>
<dbReference type="SUPFAM" id="SSF47923">
    <property type="entry name" value="Ypt/Rab-GAP domain of gyp1p"/>
    <property type="match status" value="1"/>
</dbReference>
<dbReference type="PANTHER" id="PTHR23354:SF122">
    <property type="entry name" value="GTPASE-ACTIVATING PROTEIN SKYWALKER"/>
    <property type="match status" value="1"/>
</dbReference>
<dbReference type="PANTHER" id="PTHR23354">
    <property type="entry name" value="NUCLEOLAR PROTEIN 7/ESTROGEN RECEPTOR COACTIVATOR-RELATED"/>
    <property type="match status" value="1"/>
</dbReference>
<evidence type="ECO:0000313" key="8">
    <source>
        <dbReference type="Proteomes" id="UP000695022"/>
    </source>
</evidence>
<reference evidence="9" key="1">
    <citation type="submission" date="2025-08" db="UniProtKB">
        <authorList>
            <consortium name="RefSeq"/>
        </authorList>
    </citation>
    <scope>IDENTIFICATION</scope>
</reference>
<evidence type="ECO:0000256" key="2">
    <source>
        <dbReference type="ARBA" id="ARBA00004184"/>
    </source>
</evidence>
<dbReference type="InterPro" id="IPR035969">
    <property type="entry name" value="Rab-GAP_TBC_sf"/>
</dbReference>
<organism evidence="8 9">
    <name type="scientific">Priapulus caudatus</name>
    <name type="common">Priapulid worm</name>
    <dbReference type="NCBI Taxonomy" id="37621"/>
    <lineage>
        <taxon>Eukaryota</taxon>
        <taxon>Metazoa</taxon>
        <taxon>Ecdysozoa</taxon>
        <taxon>Scalidophora</taxon>
        <taxon>Priapulida</taxon>
        <taxon>Priapulimorpha</taxon>
        <taxon>Priapulimorphida</taxon>
        <taxon>Priapulidae</taxon>
        <taxon>Priapulus</taxon>
    </lineage>
</organism>
<dbReference type="Pfam" id="PF00566">
    <property type="entry name" value="RabGAP-TBC"/>
    <property type="match status" value="1"/>
</dbReference>
<evidence type="ECO:0000313" key="9">
    <source>
        <dbReference type="RefSeq" id="XP_014671959.1"/>
    </source>
</evidence>
<evidence type="ECO:0000256" key="5">
    <source>
        <dbReference type="ARBA" id="ARBA00023329"/>
    </source>
</evidence>
<dbReference type="Pfam" id="PF07534">
    <property type="entry name" value="TLD"/>
    <property type="match status" value="1"/>
</dbReference>
<evidence type="ECO:0000259" key="7">
    <source>
        <dbReference type="PROSITE" id="PS51886"/>
    </source>
</evidence>
<accession>A0ABM1EID8</accession>
<dbReference type="PROSITE" id="PS51886">
    <property type="entry name" value="TLDC"/>
    <property type="match status" value="1"/>
</dbReference>
<proteinExistence type="predicted"/>
<dbReference type="RefSeq" id="XP_014671959.1">
    <property type="nucleotide sequence ID" value="XM_014816473.1"/>
</dbReference>
<dbReference type="SMART" id="SM00584">
    <property type="entry name" value="TLDc"/>
    <property type="match status" value="1"/>
</dbReference>
<evidence type="ECO:0000256" key="4">
    <source>
        <dbReference type="ARBA" id="ARBA00023136"/>
    </source>
</evidence>
<evidence type="ECO:0000256" key="3">
    <source>
        <dbReference type="ARBA" id="ARBA00023018"/>
    </source>
</evidence>
<keyword evidence="3" id="KW-0770">Synapse</keyword>
<evidence type="ECO:0000256" key="6">
    <source>
        <dbReference type="ARBA" id="ARBA00034103"/>
    </source>
</evidence>
<dbReference type="InterPro" id="IPR006571">
    <property type="entry name" value="TLDc_dom"/>
</dbReference>
<dbReference type="InterPro" id="IPR000195">
    <property type="entry name" value="Rab-GAP-TBC_dom"/>
</dbReference>
<keyword evidence="5" id="KW-0968">Cytoplasmic vesicle</keyword>
<dbReference type="Gene3D" id="1.10.472.80">
    <property type="entry name" value="Ypt/Rab-GAP domain of gyp1p, domain 3"/>
    <property type="match status" value="1"/>
</dbReference>
<evidence type="ECO:0000256" key="1">
    <source>
        <dbReference type="ARBA" id="ARBA00004156"/>
    </source>
</evidence>
<gene>
    <name evidence="9" type="primary">LOC106812572</name>
</gene>
<comment type="subcellular location">
    <subcellularLocation>
        <location evidence="1">Cytoplasmic vesicle membrane</location>
    </subcellularLocation>
    <subcellularLocation>
        <location evidence="2">Endomembrane system</location>
        <topology evidence="2">Peripheral membrane protein</topology>
    </subcellularLocation>
    <subcellularLocation>
        <location evidence="6">Synapse</location>
    </subcellularLocation>
</comment>
<feature type="domain" description="TLDc" evidence="7">
    <location>
        <begin position="302"/>
        <end position="472"/>
    </location>
</feature>
<protein>
    <submittedName>
        <fullName evidence="9">TBC1 domain family member 24-like</fullName>
    </submittedName>
</protein>
<keyword evidence="4" id="KW-0472">Membrane</keyword>
<sequence>MAEATLKFHSSVGRASSLQRYHRCFVAGDRIEGVHQTLPPYVEPSYLLHYNLNEDGRLAAKKIVCAIGFLCPDITFGPKIYPMVCMFLHYMSEETAYACMMTLLKAKHGRRITQTKMAYESAKMTLITMLKKNATSTYKQLLRICKNNPDTLSNGLDGWLWWMFKDLPFSYMVRIMDVYLCEGTKILYRVAMAICILYIKSRRMSGTFEDSSGNLLATAITQFCNNFTLPVDKLLKTSFGIRGLRRKDLNKMLLRNEMLMRSKQHIGAMRSGAIAMQRRSSLDLNMKVSPSYDRLEVNKAGHLTGQLHLIWHWMPPRITIYEPELIFTTEEHGTSITTFFDKVAGQEPTMILIKTTTNEIFGAYCSTDWEDRRRHEASTYFGTGESFLFSVWPVAKRYSWVGLTTGEMTNLTSMFLAANHSMITVGGGRGYGLYFEQTLDRGRTEACDTFGNPALCEKKDFVCKVLEVYKFA</sequence>